<feature type="non-terminal residue" evidence="1">
    <location>
        <position position="54"/>
    </location>
</feature>
<evidence type="ECO:0000313" key="2">
    <source>
        <dbReference type="Proteomes" id="UP000004810"/>
    </source>
</evidence>
<organism evidence="1 2">
    <name type="scientific">Wuchereria bancrofti</name>
    <dbReference type="NCBI Taxonomy" id="6293"/>
    <lineage>
        <taxon>Eukaryota</taxon>
        <taxon>Metazoa</taxon>
        <taxon>Ecdysozoa</taxon>
        <taxon>Nematoda</taxon>
        <taxon>Chromadorea</taxon>
        <taxon>Rhabditida</taxon>
        <taxon>Spirurina</taxon>
        <taxon>Spiruromorpha</taxon>
        <taxon>Filarioidea</taxon>
        <taxon>Onchocercidae</taxon>
        <taxon>Wuchereria</taxon>
    </lineage>
</organism>
<name>J9EMV3_WUCBA</name>
<feature type="non-terminal residue" evidence="1">
    <location>
        <position position="1"/>
    </location>
</feature>
<sequence>GDCKDAGGEGGVGESGHWFGKFPLFVPDRLTELVAVGKGGSVWCGAVWCGAGDM</sequence>
<dbReference type="Proteomes" id="UP000004810">
    <property type="component" value="Unassembled WGS sequence"/>
</dbReference>
<evidence type="ECO:0000313" key="1">
    <source>
        <dbReference type="EMBL" id="EJW83851.1"/>
    </source>
</evidence>
<accession>J9EMV3</accession>
<proteinExistence type="predicted"/>
<dbReference type="AlphaFoldDB" id="J9EMV3"/>
<gene>
    <name evidence="1" type="ORF">WUBG_05237</name>
</gene>
<comment type="caution">
    <text evidence="1">The sequence shown here is derived from an EMBL/GenBank/DDBJ whole genome shotgun (WGS) entry which is preliminary data.</text>
</comment>
<reference evidence="2" key="1">
    <citation type="submission" date="2012-08" db="EMBL/GenBank/DDBJ databases">
        <title>The Genome Sequence of Wuchereria bancrofti.</title>
        <authorList>
            <person name="Nutman T.B."/>
            <person name="Fink D.L."/>
            <person name="Russ C."/>
            <person name="Young S."/>
            <person name="Zeng Q."/>
            <person name="Koehrsen M."/>
            <person name="Alvarado L."/>
            <person name="Berlin A."/>
            <person name="Chapman S.B."/>
            <person name="Chen Z."/>
            <person name="Freedman E."/>
            <person name="Gellesch M."/>
            <person name="Goldberg J."/>
            <person name="Griggs A."/>
            <person name="Gujja S."/>
            <person name="Heilman E.R."/>
            <person name="Heiman D."/>
            <person name="Hepburn T."/>
            <person name="Howarth C."/>
            <person name="Jen D."/>
            <person name="Larson L."/>
            <person name="Lewis B."/>
            <person name="Mehta T."/>
            <person name="Park D."/>
            <person name="Pearson M."/>
            <person name="Roberts A."/>
            <person name="Saif S."/>
            <person name="Shea T."/>
            <person name="Shenoy N."/>
            <person name="Sisk P."/>
            <person name="Stolte C."/>
            <person name="Sykes S."/>
            <person name="Walk T."/>
            <person name="White J."/>
            <person name="Yandava C."/>
            <person name="Haas B."/>
            <person name="Henn M.R."/>
            <person name="Nusbaum C."/>
            <person name="Birren B."/>
        </authorList>
    </citation>
    <scope>NUCLEOTIDE SEQUENCE [LARGE SCALE GENOMIC DNA]</scope>
    <source>
        <strain evidence="2">NA</strain>
    </source>
</reference>
<dbReference type="EMBL" id="ADBV01001958">
    <property type="protein sequence ID" value="EJW83851.1"/>
    <property type="molecule type" value="Genomic_DNA"/>
</dbReference>
<protein>
    <submittedName>
        <fullName evidence="1">Uncharacterized protein</fullName>
    </submittedName>
</protein>